<dbReference type="EMBL" id="CABPSI010000001">
    <property type="protein sequence ID" value="VVD78687.1"/>
    <property type="molecule type" value="Genomic_DNA"/>
</dbReference>
<proteinExistence type="predicted"/>
<reference evidence="1 2" key="1">
    <citation type="submission" date="2019-08" db="EMBL/GenBank/DDBJ databases">
        <authorList>
            <person name="Peeters C."/>
        </authorList>
    </citation>
    <scope>NUCLEOTIDE SEQUENCE [LARGE SCALE GENOMIC DNA]</scope>
    <source>
        <strain evidence="1 2">LMG 31115</strain>
    </source>
</reference>
<accession>A0A5E4SSK7</accession>
<dbReference type="Gene3D" id="3.40.630.10">
    <property type="entry name" value="Zn peptidases"/>
    <property type="match status" value="1"/>
</dbReference>
<organism evidence="1 2">
    <name type="scientific">Pandoraea iniqua</name>
    <dbReference type="NCBI Taxonomy" id="2508288"/>
    <lineage>
        <taxon>Bacteria</taxon>
        <taxon>Pseudomonadati</taxon>
        <taxon>Pseudomonadota</taxon>
        <taxon>Betaproteobacteria</taxon>
        <taxon>Burkholderiales</taxon>
        <taxon>Burkholderiaceae</taxon>
        <taxon>Pandoraea</taxon>
    </lineage>
</organism>
<keyword evidence="2" id="KW-1185">Reference proteome</keyword>
<evidence type="ECO:0000313" key="2">
    <source>
        <dbReference type="Proteomes" id="UP000333828"/>
    </source>
</evidence>
<name>A0A5E4SSK7_9BURK</name>
<sequence length="371" mass="40636">MSQQPTWWQAFGVDYADARQRFRTAADHAGADLSTYVHPDAKAPDGSELSIDVARLGPARAPHQLLAISGTHGLEGGAGSAVQTAWLTHAAHSLPANVAVTFVHALNPYGFAHATRTTEHNVDLNRNFVDHAKPYPQNVAYATLHEHLIPLEWTTDGLAQSARTIDAFRAEQGADALFNTLASGQYTHPDGLIYGGQSREWSNVTLQTIIERDLSQAQRIGLIDWHTGIGEYGEPFFLCFNGEDSAEQREAARWWGAERVLDQRPHGLRRPDYQGLVFRGVEQFAKGRPVIGAVVEFGTRGSNASVANRLDQWLRSRAPAKPDALRDRQLRADVLDAFVPVSSVWRNSVLTHGLQITAQAIHGLASAPEAP</sequence>
<dbReference type="AlphaFoldDB" id="A0A5E4SSK7"/>
<dbReference type="Proteomes" id="UP000333828">
    <property type="component" value="Unassembled WGS sequence"/>
</dbReference>
<dbReference type="RefSeq" id="WP_150683099.1">
    <property type="nucleotide sequence ID" value="NZ_CABPSI010000001.1"/>
</dbReference>
<gene>
    <name evidence="1" type="ORF">PIN31115_00998</name>
</gene>
<dbReference type="Pfam" id="PF10994">
    <property type="entry name" value="DUF2817"/>
    <property type="match status" value="1"/>
</dbReference>
<dbReference type="InterPro" id="IPR021259">
    <property type="entry name" value="DUF2817"/>
</dbReference>
<protein>
    <submittedName>
        <fullName evidence="1">Deacylase</fullName>
    </submittedName>
</protein>
<evidence type="ECO:0000313" key="1">
    <source>
        <dbReference type="EMBL" id="VVD78687.1"/>
    </source>
</evidence>
<dbReference type="SUPFAM" id="SSF53187">
    <property type="entry name" value="Zn-dependent exopeptidases"/>
    <property type="match status" value="1"/>
</dbReference>
<dbReference type="CDD" id="cd06233">
    <property type="entry name" value="M14-like"/>
    <property type="match status" value="1"/>
</dbReference>